<dbReference type="Proteomes" id="UP001256827">
    <property type="component" value="Chromosome"/>
</dbReference>
<reference evidence="2 3" key="1">
    <citation type="submission" date="2023-09" db="EMBL/GenBank/DDBJ databases">
        <title>Complete Genome and Methylome dissection of Bacillus brevis NEB573 original source of BbsI restriction endonuclease.</title>
        <authorList>
            <person name="Fomenkov A."/>
            <person name="Roberts R.D."/>
        </authorList>
    </citation>
    <scope>NUCLEOTIDE SEQUENCE [LARGE SCALE GENOMIC DNA]</scope>
    <source>
        <strain evidence="2 3">NEB573</strain>
    </source>
</reference>
<evidence type="ECO:0000313" key="3">
    <source>
        <dbReference type="Proteomes" id="UP001256827"/>
    </source>
</evidence>
<proteinExistence type="predicted"/>
<sequence>MKKFSTFAIAALLSVSFLIPTNALAAGIPTTPDAVRTTSTTTTVLDVTQVGINESVESKFFYINTPGTLLVDVTQSINKSYPAKASYLIVKPEPDGTATTWGGSTFEGNGSFSFTSKAPLPVGTYYIKMTSKELGRTSSKVTVTIP</sequence>
<gene>
    <name evidence="2" type="ORF">RGB73_08120</name>
</gene>
<name>A0ABY9T861_BREBE</name>
<evidence type="ECO:0000256" key="1">
    <source>
        <dbReference type="SAM" id="SignalP"/>
    </source>
</evidence>
<keyword evidence="3" id="KW-1185">Reference proteome</keyword>
<organism evidence="2 3">
    <name type="scientific">Brevibacillus brevis</name>
    <name type="common">Bacillus brevis</name>
    <dbReference type="NCBI Taxonomy" id="1393"/>
    <lineage>
        <taxon>Bacteria</taxon>
        <taxon>Bacillati</taxon>
        <taxon>Bacillota</taxon>
        <taxon>Bacilli</taxon>
        <taxon>Bacillales</taxon>
        <taxon>Paenibacillaceae</taxon>
        <taxon>Brevibacillus</taxon>
    </lineage>
</organism>
<keyword evidence="1" id="KW-0732">Signal</keyword>
<feature type="chain" id="PRO_5045151736" evidence="1">
    <location>
        <begin position="26"/>
        <end position="146"/>
    </location>
</feature>
<protein>
    <submittedName>
        <fullName evidence="2">Uncharacterized protein</fullName>
    </submittedName>
</protein>
<feature type="signal peptide" evidence="1">
    <location>
        <begin position="1"/>
        <end position="25"/>
    </location>
</feature>
<dbReference type="RefSeq" id="WP_310770775.1">
    <property type="nucleotide sequence ID" value="NZ_CP134050.1"/>
</dbReference>
<evidence type="ECO:0000313" key="2">
    <source>
        <dbReference type="EMBL" id="WNC16270.1"/>
    </source>
</evidence>
<dbReference type="EMBL" id="CP134050">
    <property type="protein sequence ID" value="WNC16270.1"/>
    <property type="molecule type" value="Genomic_DNA"/>
</dbReference>
<accession>A0ABY9T861</accession>